<reference evidence="2 3" key="1">
    <citation type="journal article" date="2020" name="Nat. Food">
        <title>A phased Vanilla planifolia genome enables genetic improvement of flavour and production.</title>
        <authorList>
            <person name="Hasing T."/>
            <person name="Tang H."/>
            <person name="Brym M."/>
            <person name="Khazi F."/>
            <person name="Huang T."/>
            <person name="Chambers A.H."/>
        </authorList>
    </citation>
    <scope>NUCLEOTIDE SEQUENCE [LARGE SCALE GENOMIC DNA]</scope>
    <source>
        <tissue evidence="2">Leaf</tissue>
    </source>
</reference>
<feature type="region of interest" description="Disordered" evidence="1">
    <location>
        <begin position="1"/>
        <end position="37"/>
    </location>
</feature>
<dbReference type="AlphaFoldDB" id="A0A835PLJ0"/>
<dbReference type="Proteomes" id="UP000639772">
    <property type="component" value="Unassembled WGS sequence"/>
</dbReference>
<gene>
    <name evidence="2" type="ORF">HPP92_024847</name>
</gene>
<protein>
    <submittedName>
        <fullName evidence="2">Uncharacterized protein</fullName>
    </submittedName>
</protein>
<comment type="caution">
    <text evidence="2">The sequence shown here is derived from an EMBL/GenBank/DDBJ whole genome shotgun (WGS) entry which is preliminary data.</text>
</comment>
<feature type="compositionally biased region" description="Basic and acidic residues" evidence="1">
    <location>
        <begin position="1"/>
        <end position="19"/>
    </location>
</feature>
<sequence>MEQRSLDDGELEEKNREGIVEGVFAEPDSGGGGNGGVEAEERVHQLVALVITEETLVFRHGDGKHNELADALGPCETRL</sequence>
<evidence type="ECO:0000313" key="2">
    <source>
        <dbReference type="EMBL" id="KAG0453543.1"/>
    </source>
</evidence>
<evidence type="ECO:0000256" key="1">
    <source>
        <dbReference type="SAM" id="MobiDB-lite"/>
    </source>
</evidence>
<organism evidence="2 3">
    <name type="scientific">Vanilla planifolia</name>
    <name type="common">Vanilla</name>
    <dbReference type="NCBI Taxonomy" id="51239"/>
    <lineage>
        <taxon>Eukaryota</taxon>
        <taxon>Viridiplantae</taxon>
        <taxon>Streptophyta</taxon>
        <taxon>Embryophyta</taxon>
        <taxon>Tracheophyta</taxon>
        <taxon>Spermatophyta</taxon>
        <taxon>Magnoliopsida</taxon>
        <taxon>Liliopsida</taxon>
        <taxon>Asparagales</taxon>
        <taxon>Orchidaceae</taxon>
        <taxon>Vanilloideae</taxon>
        <taxon>Vanilleae</taxon>
        <taxon>Vanilla</taxon>
    </lineage>
</organism>
<proteinExistence type="predicted"/>
<evidence type="ECO:0000313" key="3">
    <source>
        <dbReference type="Proteomes" id="UP000639772"/>
    </source>
</evidence>
<dbReference type="EMBL" id="JADCNM010000014">
    <property type="protein sequence ID" value="KAG0453543.1"/>
    <property type="molecule type" value="Genomic_DNA"/>
</dbReference>
<name>A0A835PLJ0_VANPL</name>
<accession>A0A835PLJ0</accession>